<keyword evidence="2" id="KW-0472">Membrane</keyword>
<dbReference type="InterPro" id="IPR050154">
    <property type="entry name" value="UbiB_kinase"/>
</dbReference>
<dbReference type="PANTHER" id="PTHR10566:SF113">
    <property type="entry name" value="PROTEIN ACTIVITY OF BC1 COMPLEX KINASE 7, CHLOROPLASTIC"/>
    <property type="match status" value="1"/>
</dbReference>
<evidence type="ECO:0000259" key="3">
    <source>
        <dbReference type="Pfam" id="PF03109"/>
    </source>
</evidence>
<evidence type="ECO:0000256" key="2">
    <source>
        <dbReference type="SAM" id="Phobius"/>
    </source>
</evidence>
<dbReference type="PANTHER" id="PTHR10566">
    <property type="entry name" value="CHAPERONE-ACTIVITY OF BC1 COMPLEX CABC1 -RELATED"/>
    <property type="match status" value="1"/>
</dbReference>
<evidence type="ECO:0000313" key="4">
    <source>
        <dbReference type="EMBL" id="QHU23108.1"/>
    </source>
</evidence>
<dbReference type="InterPro" id="IPR004147">
    <property type="entry name" value="ABC1_dom"/>
</dbReference>
<protein>
    <recommendedName>
        <fullName evidence="3">ABC1 atypical kinase-like domain-containing protein</fullName>
    </recommendedName>
</protein>
<feature type="transmembrane region" description="Helical" evidence="2">
    <location>
        <begin position="12"/>
        <end position="32"/>
    </location>
</feature>
<feature type="domain" description="ABC1 atypical kinase-like" evidence="3">
    <location>
        <begin position="99"/>
        <end position="286"/>
    </location>
</feature>
<sequence length="382" mass="43898">MKILLMVPKYTAQFIIGNILKYIFIIIGPAGIKIGQVLSHRSDIFSENICNILSGLTNNVPGLSNKEEKFMLEYAKKIVNYDKKPLKLGAGCVAVTYLTTVNNENIVIKIKRPNIEKKLETSFYIIYNLLTLLSKLGFINLNEKIYKIKDSLLKQADFEFELCEIEYFHNKYSNSEMFKKIKIPKPYRHLSNNNLICLEYLKGKCLDDIDSEIEKTNMADILWNFAFHSSFIDGHWHSDLHKGNLICLGDKLGIIDFGITGCLKGFEKSIVLNYNSHILKQEWKMAARLYVRKMTNKTNISSTESDLFISDIAIILEKYFGKCCPDMIGSVSAIDKCSRKHGTRFNNRYAKFEIAFSTMAGTMIELGYNNIYTYMQKKMISK</sequence>
<reference evidence="4" key="1">
    <citation type="journal article" date="2020" name="Nature">
        <title>Giant virus diversity and host interactions through global metagenomics.</title>
        <authorList>
            <person name="Schulz F."/>
            <person name="Roux S."/>
            <person name="Paez-Espino D."/>
            <person name="Jungbluth S."/>
            <person name="Walsh D.A."/>
            <person name="Denef V.J."/>
            <person name="McMahon K.D."/>
            <person name="Konstantinidis K.T."/>
            <person name="Eloe-Fadrosh E.A."/>
            <person name="Kyrpides N.C."/>
            <person name="Woyke T."/>
        </authorList>
    </citation>
    <scope>NUCLEOTIDE SEQUENCE</scope>
    <source>
        <strain evidence="4">GVMAG-S-ERX555907-63</strain>
    </source>
</reference>
<keyword evidence="2" id="KW-0812">Transmembrane</keyword>
<comment type="similarity">
    <text evidence="1">Belongs to the protein kinase superfamily. ADCK protein kinase family.</text>
</comment>
<name>A0A6C0L3Q8_9ZZZZ</name>
<evidence type="ECO:0000256" key="1">
    <source>
        <dbReference type="ARBA" id="ARBA00009670"/>
    </source>
</evidence>
<keyword evidence="2" id="KW-1133">Transmembrane helix</keyword>
<dbReference type="InterPro" id="IPR011009">
    <property type="entry name" value="Kinase-like_dom_sf"/>
</dbReference>
<organism evidence="4">
    <name type="scientific">viral metagenome</name>
    <dbReference type="NCBI Taxonomy" id="1070528"/>
    <lineage>
        <taxon>unclassified sequences</taxon>
        <taxon>metagenomes</taxon>
        <taxon>organismal metagenomes</taxon>
    </lineage>
</organism>
<dbReference type="EMBL" id="MN741023">
    <property type="protein sequence ID" value="QHU23108.1"/>
    <property type="molecule type" value="Genomic_DNA"/>
</dbReference>
<accession>A0A6C0L3Q8</accession>
<dbReference type="SUPFAM" id="SSF56112">
    <property type="entry name" value="Protein kinase-like (PK-like)"/>
    <property type="match status" value="1"/>
</dbReference>
<proteinExistence type="inferred from homology"/>
<dbReference type="AlphaFoldDB" id="A0A6C0L3Q8"/>
<dbReference type="Pfam" id="PF03109">
    <property type="entry name" value="ABC1"/>
    <property type="match status" value="1"/>
</dbReference>